<dbReference type="Proteomes" id="UP000800200">
    <property type="component" value="Unassembled WGS sequence"/>
</dbReference>
<organism evidence="1 2">
    <name type="scientific">Zopfia rhizophila CBS 207.26</name>
    <dbReference type="NCBI Taxonomy" id="1314779"/>
    <lineage>
        <taxon>Eukaryota</taxon>
        <taxon>Fungi</taxon>
        <taxon>Dikarya</taxon>
        <taxon>Ascomycota</taxon>
        <taxon>Pezizomycotina</taxon>
        <taxon>Dothideomycetes</taxon>
        <taxon>Dothideomycetes incertae sedis</taxon>
        <taxon>Zopfiaceae</taxon>
        <taxon>Zopfia</taxon>
    </lineage>
</organism>
<protein>
    <submittedName>
        <fullName evidence="1">Uncharacterized protein</fullName>
    </submittedName>
</protein>
<name>A0A6A6DCE9_9PEZI</name>
<proteinExistence type="predicted"/>
<keyword evidence="2" id="KW-1185">Reference proteome</keyword>
<feature type="non-terminal residue" evidence="1">
    <location>
        <position position="1"/>
    </location>
</feature>
<accession>A0A6A6DCE9</accession>
<reference evidence="1" key="1">
    <citation type="journal article" date="2020" name="Stud. Mycol.">
        <title>101 Dothideomycetes genomes: a test case for predicting lifestyles and emergence of pathogens.</title>
        <authorList>
            <person name="Haridas S."/>
            <person name="Albert R."/>
            <person name="Binder M."/>
            <person name="Bloem J."/>
            <person name="Labutti K."/>
            <person name="Salamov A."/>
            <person name="Andreopoulos B."/>
            <person name="Baker S."/>
            <person name="Barry K."/>
            <person name="Bills G."/>
            <person name="Bluhm B."/>
            <person name="Cannon C."/>
            <person name="Castanera R."/>
            <person name="Culley D."/>
            <person name="Daum C."/>
            <person name="Ezra D."/>
            <person name="Gonzalez J."/>
            <person name="Henrissat B."/>
            <person name="Kuo A."/>
            <person name="Liang C."/>
            <person name="Lipzen A."/>
            <person name="Lutzoni F."/>
            <person name="Magnuson J."/>
            <person name="Mondo S."/>
            <person name="Nolan M."/>
            <person name="Ohm R."/>
            <person name="Pangilinan J."/>
            <person name="Park H.-J."/>
            <person name="Ramirez L."/>
            <person name="Alfaro M."/>
            <person name="Sun H."/>
            <person name="Tritt A."/>
            <person name="Yoshinaga Y."/>
            <person name="Zwiers L.-H."/>
            <person name="Turgeon B."/>
            <person name="Goodwin S."/>
            <person name="Spatafora J."/>
            <person name="Crous P."/>
            <person name="Grigoriev I."/>
        </authorList>
    </citation>
    <scope>NUCLEOTIDE SEQUENCE</scope>
    <source>
        <strain evidence="1">CBS 207.26</strain>
    </source>
</reference>
<dbReference type="EMBL" id="ML994736">
    <property type="protein sequence ID" value="KAF2175316.1"/>
    <property type="molecule type" value="Genomic_DNA"/>
</dbReference>
<sequence>DIIIRLLLFKKLETNKEYNIVLIIINKITKYIYFNSTVTNLLVKELVYKILKIVV</sequence>
<gene>
    <name evidence="1" type="ORF">K469DRAFT_611054</name>
</gene>
<dbReference type="AlphaFoldDB" id="A0A6A6DCE9"/>
<evidence type="ECO:0000313" key="1">
    <source>
        <dbReference type="EMBL" id="KAF2175316.1"/>
    </source>
</evidence>
<evidence type="ECO:0000313" key="2">
    <source>
        <dbReference type="Proteomes" id="UP000800200"/>
    </source>
</evidence>